<dbReference type="OrthoDB" id="85793at2157"/>
<name>A0A2H4VCP5_9EURY</name>
<gene>
    <name evidence="1" type="ORF">BK007_07540</name>
    <name evidence="2" type="ORF">BK009_05955</name>
</gene>
<dbReference type="Gene3D" id="3.40.50.620">
    <property type="entry name" value="HUPs"/>
    <property type="match status" value="1"/>
</dbReference>
<dbReference type="SUPFAM" id="SSF52402">
    <property type="entry name" value="Adenine nucleotide alpha hydrolases-like"/>
    <property type="match status" value="1"/>
</dbReference>
<dbReference type="InterPro" id="IPR014729">
    <property type="entry name" value="Rossmann-like_a/b/a_fold"/>
</dbReference>
<keyword evidence="3" id="KW-1185">Reference proteome</keyword>
<dbReference type="EMBL" id="CP017768">
    <property type="protein sequence ID" value="AUB60267.1"/>
    <property type="molecule type" value="Genomic_DNA"/>
</dbReference>
<dbReference type="Pfam" id="PF06508">
    <property type="entry name" value="QueC"/>
    <property type="match status" value="1"/>
</dbReference>
<dbReference type="RefSeq" id="WP_100905842.1">
    <property type="nucleotide sequence ID" value="NZ_CP017766.1"/>
</dbReference>
<dbReference type="PANTHER" id="PTHR43169:SF1">
    <property type="entry name" value="ATPASE, PP-LOOP SUPERFAMILY-RELATED"/>
    <property type="match status" value="1"/>
</dbReference>
<sequence>MKIEKKHLTSLISKIRREIGHKDVDICIFDIIFHEESGILLIITPDRPEKSVIIGKGGWVVGRLREELGVNSIHVEAYSDFIVPRYRMGLAVEKLETIIEKYPSQYNKPFVNLKILLNARIENPYDLGSVLRDFNGLDLHQEGELTNGEFKTVVALSGGIDSSTSLIMAKMLGFNPLAVTVNPGDIILPKYFRESVENLTQKLKVKHQYLDVDMKEVIEGSLEGRFHPCGRCSKTIEETVFHFTRENNIPFVIYGDLLSSGAQSIHLEEYSSDSMEKCISRGLNNDEVNSSVNSTFLFQENGNISGDKTGLRKVNFLSKGNVLKINLPALLSLKKGDVEKIAADWGVKKRGGYGCPLIGEVHRKHPHMRRFSIQRVLRETRAGVLEPGEALEQMTGII</sequence>
<proteinExistence type="predicted"/>
<dbReference type="AlphaFoldDB" id="A0A2H4VCP5"/>
<evidence type="ECO:0000313" key="4">
    <source>
        <dbReference type="Proteomes" id="UP000232806"/>
    </source>
</evidence>
<dbReference type="KEGG" id="msub:BK009_05955"/>
<dbReference type="InterPro" id="IPR018317">
    <property type="entry name" value="QueC"/>
</dbReference>
<reference evidence="3 4" key="1">
    <citation type="submission" date="2016-10" db="EMBL/GenBank/DDBJ databases">
        <title>Comparative genomics between deep and shallow subseafloor isolates.</title>
        <authorList>
            <person name="Ishii S."/>
            <person name="Miller J.R."/>
            <person name="Sutton G."/>
            <person name="Suzuki S."/>
            <person name="Methe B."/>
            <person name="Inagaki F."/>
            <person name="Imachi H."/>
        </authorList>
    </citation>
    <scope>NUCLEOTIDE SEQUENCE [LARGE SCALE GENOMIC DNA]</scope>
    <source>
        <strain evidence="2 3">A8p</strain>
        <strain evidence="1 4">MO-MB1</strain>
    </source>
</reference>
<evidence type="ECO:0000313" key="1">
    <source>
        <dbReference type="EMBL" id="AUB55864.1"/>
    </source>
</evidence>
<dbReference type="PANTHER" id="PTHR43169">
    <property type="entry name" value="EXSB FAMILY PROTEIN"/>
    <property type="match status" value="1"/>
</dbReference>
<evidence type="ECO:0000313" key="2">
    <source>
        <dbReference type="EMBL" id="AUB60267.1"/>
    </source>
</evidence>
<accession>A0A2H4VQ94</accession>
<accession>A0A2H4VCP5</accession>
<dbReference type="InterPro" id="IPR052188">
    <property type="entry name" value="Ni-pincer_cofactor_biosynth"/>
</dbReference>
<dbReference type="EMBL" id="CP017766">
    <property type="protein sequence ID" value="AUB55864.1"/>
    <property type="molecule type" value="Genomic_DNA"/>
</dbReference>
<protein>
    <submittedName>
        <fullName evidence="1">ATPase</fullName>
    </submittedName>
</protein>
<dbReference type="Proteomes" id="UP000232631">
    <property type="component" value="Chromosome"/>
</dbReference>
<dbReference type="Proteomes" id="UP000232806">
    <property type="component" value="Chromosome"/>
</dbReference>
<evidence type="ECO:0000313" key="3">
    <source>
        <dbReference type="Proteomes" id="UP000232631"/>
    </source>
</evidence>
<dbReference type="GeneID" id="35126016"/>
<organism evidence="1 4">
    <name type="scientific">Methanobacterium subterraneum</name>
    <dbReference type="NCBI Taxonomy" id="59277"/>
    <lineage>
        <taxon>Archaea</taxon>
        <taxon>Methanobacteriati</taxon>
        <taxon>Methanobacteriota</taxon>
        <taxon>Methanomada group</taxon>
        <taxon>Methanobacteria</taxon>
        <taxon>Methanobacteriales</taxon>
        <taxon>Methanobacteriaceae</taxon>
        <taxon>Methanobacterium</taxon>
    </lineage>
</organism>